<dbReference type="RefSeq" id="WP_283077097.1">
    <property type="nucleotide sequence ID" value="NZ_CP121671.1"/>
</dbReference>
<proteinExistence type="predicted"/>
<dbReference type="EMBL" id="CP121671">
    <property type="protein sequence ID" value="WFT75128.1"/>
    <property type="molecule type" value="Genomic_DNA"/>
</dbReference>
<organism evidence="1 2">
    <name type="scientific">Halobacillus naozhouensis</name>
    <dbReference type="NCBI Taxonomy" id="554880"/>
    <lineage>
        <taxon>Bacteria</taxon>
        <taxon>Bacillati</taxon>
        <taxon>Bacillota</taxon>
        <taxon>Bacilli</taxon>
        <taxon>Bacillales</taxon>
        <taxon>Bacillaceae</taxon>
        <taxon>Halobacillus</taxon>
    </lineage>
</organism>
<evidence type="ECO:0000313" key="1">
    <source>
        <dbReference type="EMBL" id="WFT75128.1"/>
    </source>
</evidence>
<reference evidence="1 2" key="1">
    <citation type="submission" date="2023-04" db="EMBL/GenBank/DDBJ databases">
        <title>Genome sequence of Halobacillus naozhouensis KACC 21980.</title>
        <authorList>
            <person name="Kim S."/>
            <person name="Heo J."/>
            <person name="Kwon S.-W."/>
        </authorList>
    </citation>
    <scope>NUCLEOTIDE SEQUENCE [LARGE SCALE GENOMIC DNA]</scope>
    <source>
        <strain evidence="1 2">KCTC 13234</strain>
    </source>
</reference>
<protein>
    <submittedName>
        <fullName evidence="1">Uncharacterized protein</fullName>
    </submittedName>
</protein>
<name>A0ABY8J141_9BACI</name>
<keyword evidence="2" id="KW-1185">Reference proteome</keyword>
<sequence length="55" mass="5971">MYCYQPIGVILTKVNFENLYINLTGETFASLAKAKAVGTATVNYGVIINAFIHSS</sequence>
<dbReference type="Proteomes" id="UP001221597">
    <property type="component" value="Chromosome"/>
</dbReference>
<evidence type="ECO:0000313" key="2">
    <source>
        <dbReference type="Proteomes" id="UP001221597"/>
    </source>
</evidence>
<accession>A0ABY8J141</accession>
<gene>
    <name evidence="1" type="ORF">P9989_01590</name>
</gene>